<dbReference type="OrthoDB" id="9786737at2"/>
<dbReference type="NCBIfam" id="NF005012">
    <property type="entry name" value="PRK06411.1"/>
    <property type="match status" value="1"/>
</dbReference>
<evidence type="ECO:0000256" key="5">
    <source>
        <dbReference type="ARBA" id="ARBA00023004"/>
    </source>
</evidence>
<feature type="domain" description="NADH:ubiquinone oxidoreductase-like 20kDa subunit" evidence="7">
    <location>
        <begin position="37"/>
        <end position="148"/>
    </location>
</feature>
<keyword evidence="4" id="KW-0479">Metal-binding</keyword>
<sequence>MIKLLVQNLTERLRCRKIAGERWGRSLQIRHLDCGSCNGCDFELAALLNPVYDIQRFGLDFVASPRHADVLAVTGVVTRNLEEAAHATYEAAPEPKLVVAVGDCACDGGVFRDGYAVVGPAEAVLPVDLKIPGCPPDPETILAALLELDLAAARRK</sequence>
<comment type="similarity">
    <text evidence="2">Belongs to the complex I 20 kDa subunit family.</text>
</comment>
<keyword evidence="3" id="KW-0004">4Fe-4S</keyword>
<evidence type="ECO:0000259" key="7">
    <source>
        <dbReference type="Pfam" id="PF01058"/>
    </source>
</evidence>
<proteinExistence type="inferred from homology"/>
<accession>A0A4R1R871</accession>
<evidence type="ECO:0000256" key="3">
    <source>
        <dbReference type="ARBA" id="ARBA00022485"/>
    </source>
</evidence>
<evidence type="ECO:0000256" key="4">
    <source>
        <dbReference type="ARBA" id="ARBA00022723"/>
    </source>
</evidence>
<dbReference type="AlphaFoldDB" id="A0A4R1R871"/>
<dbReference type="GO" id="GO:0051539">
    <property type="term" value="F:4 iron, 4 sulfur cluster binding"/>
    <property type="evidence" value="ECO:0007669"/>
    <property type="project" value="UniProtKB-KW"/>
</dbReference>
<dbReference type="SUPFAM" id="SSF56770">
    <property type="entry name" value="HydA/Nqo6-like"/>
    <property type="match status" value="1"/>
</dbReference>
<reference evidence="8 9" key="1">
    <citation type="submission" date="2019-03" db="EMBL/GenBank/DDBJ databases">
        <title>Genomic Encyclopedia of Type Strains, Phase IV (KMG-IV): sequencing the most valuable type-strain genomes for metagenomic binning, comparative biology and taxonomic classification.</title>
        <authorList>
            <person name="Goeker M."/>
        </authorList>
    </citation>
    <scope>NUCLEOTIDE SEQUENCE [LARGE SCALE GENOMIC DNA]</scope>
    <source>
        <strain evidence="8 9">LX-B</strain>
    </source>
</reference>
<dbReference type="PANTHER" id="PTHR42989">
    <property type="entry name" value="HYDROGENASE-4 COMPONENT I"/>
    <property type="match status" value="1"/>
</dbReference>
<comment type="cofactor">
    <cofactor evidence="1">
        <name>[4Fe-4S] cluster</name>
        <dbReference type="ChEBI" id="CHEBI:49883"/>
    </cofactor>
</comment>
<dbReference type="Gene3D" id="3.40.50.12280">
    <property type="match status" value="1"/>
</dbReference>
<dbReference type="GO" id="GO:0046872">
    <property type="term" value="F:metal ion binding"/>
    <property type="evidence" value="ECO:0007669"/>
    <property type="project" value="UniProtKB-KW"/>
</dbReference>
<dbReference type="InterPro" id="IPR052375">
    <property type="entry name" value="Complex_I_20kDa-like"/>
</dbReference>
<dbReference type="InterPro" id="IPR006137">
    <property type="entry name" value="NADH_UbQ_OxRdtase-like_20kDa"/>
</dbReference>
<evidence type="ECO:0000256" key="6">
    <source>
        <dbReference type="ARBA" id="ARBA00023014"/>
    </source>
</evidence>
<dbReference type="RefSeq" id="WP_132016099.1">
    <property type="nucleotide sequence ID" value="NZ_SLUN01000031.1"/>
</dbReference>
<keyword evidence="9" id="KW-1185">Reference proteome</keyword>
<keyword evidence="6" id="KW-0411">Iron-sulfur</keyword>
<keyword evidence="5" id="KW-0408">Iron</keyword>
<evidence type="ECO:0000256" key="1">
    <source>
        <dbReference type="ARBA" id="ARBA00001966"/>
    </source>
</evidence>
<evidence type="ECO:0000313" key="8">
    <source>
        <dbReference type="EMBL" id="TCL61851.1"/>
    </source>
</evidence>
<evidence type="ECO:0000313" key="9">
    <source>
        <dbReference type="Proteomes" id="UP000295008"/>
    </source>
</evidence>
<protein>
    <submittedName>
        <fullName evidence="8">[NiFe]-hydrogenase III apoprotein small subunit</fullName>
    </submittedName>
</protein>
<dbReference type="Pfam" id="PF01058">
    <property type="entry name" value="Oxidored_q6"/>
    <property type="match status" value="1"/>
</dbReference>
<name>A0A4R1R871_HYDET</name>
<gene>
    <name evidence="8" type="ORF">EDC14_103120</name>
</gene>
<dbReference type="EMBL" id="SLUN01000031">
    <property type="protein sequence ID" value="TCL61851.1"/>
    <property type="molecule type" value="Genomic_DNA"/>
</dbReference>
<organism evidence="8 9">
    <name type="scientific">Hydrogenispora ethanolica</name>
    <dbReference type="NCBI Taxonomy" id="1082276"/>
    <lineage>
        <taxon>Bacteria</taxon>
        <taxon>Bacillati</taxon>
        <taxon>Bacillota</taxon>
        <taxon>Hydrogenispora</taxon>
    </lineage>
</organism>
<evidence type="ECO:0000256" key="2">
    <source>
        <dbReference type="ARBA" id="ARBA00009173"/>
    </source>
</evidence>
<dbReference type="PANTHER" id="PTHR42989:SF1">
    <property type="entry name" value="FORMATE HYDROGENLYASE SUBUNIT 7-RELATED"/>
    <property type="match status" value="1"/>
</dbReference>
<comment type="caution">
    <text evidence="8">The sequence shown here is derived from an EMBL/GenBank/DDBJ whole genome shotgun (WGS) entry which is preliminary data.</text>
</comment>
<dbReference type="Proteomes" id="UP000295008">
    <property type="component" value="Unassembled WGS sequence"/>
</dbReference>